<sequence>MIYLTSGAEPDLEDLKVWTLPAYYHEKPPTTESATSAVWLCGTPSEPAFKEDGWSLKAPVPRFFFSSISQTPRL</sequence>
<gene>
    <name evidence="1" type="ORF">Moror_15102</name>
</gene>
<protein>
    <submittedName>
        <fullName evidence="1">Uncharacterized protein</fullName>
    </submittedName>
</protein>
<accession>V2X300</accession>
<keyword evidence="2" id="KW-1185">Reference proteome</keyword>
<organism evidence="1 2">
    <name type="scientific">Moniliophthora roreri (strain MCA 2997)</name>
    <name type="common">Cocoa frosty pod rot fungus</name>
    <name type="synonym">Crinipellis roreri</name>
    <dbReference type="NCBI Taxonomy" id="1381753"/>
    <lineage>
        <taxon>Eukaryota</taxon>
        <taxon>Fungi</taxon>
        <taxon>Dikarya</taxon>
        <taxon>Basidiomycota</taxon>
        <taxon>Agaricomycotina</taxon>
        <taxon>Agaricomycetes</taxon>
        <taxon>Agaricomycetidae</taxon>
        <taxon>Agaricales</taxon>
        <taxon>Marasmiineae</taxon>
        <taxon>Marasmiaceae</taxon>
        <taxon>Moniliophthora</taxon>
    </lineage>
</organism>
<name>V2X300_MONRO</name>
<proteinExistence type="predicted"/>
<comment type="caution">
    <text evidence="1">The sequence shown here is derived from an EMBL/GenBank/DDBJ whole genome shotgun (WGS) entry which is preliminary data.</text>
</comment>
<dbReference type="Proteomes" id="UP000017559">
    <property type="component" value="Unassembled WGS sequence"/>
</dbReference>
<dbReference type="AlphaFoldDB" id="V2X300"/>
<evidence type="ECO:0000313" key="1">
    <source>
        <dbReference type="EMBL" id="ESK86830.1"/>
    </source>
</evidence>
<dbReference type="EMBL" id="AWSO01000881">
    <property type="protein sequence ID" value="ESK86830.1"/>
    <property type="molecule type" value="Genomic_DNA"/>
</dbReference>
<evidence type="ECO:0000313" key="2">
    <source>
        <dbReference type="Proteomes" id="UP000017559"/>
    </source>
</evidence>
<dbReference type="HOGENOM" id="CLU_2688358_0_0_1"/>
<reference evidence="1 2" key="1">
    <citation type="journal article" date="2014" name="BMC Genomics">
        <title>Genome and secretome analysis of the hemibiotrophic fungal pathogen, Moniliophthora roreri, which causes frosty pod rot disease of cacao: mechanisms of the biotrophic and necrotrophic phases.</title>
        <authorList>
            <person name="Meinhardt L.W."/>
            <person name="Costa G.G.L."/>
            <person name="Thomazella D.P.T."/>
            <person name="Teixeira P.J.P.L."/>
            <person name="Carazzolle M.F."/>
            <person name="Schuster S.C."/>
            <person name="Carlson J.E."/>
            <person name="Guiltinan M.J."/>
            <person name="Mieczkowski P."/>
            <person name="Farmer A."/>
            <person name="Ramaraj T."/>
            <person name="Crozier J."/>
            <person name="Davis R.E."/>
            <person name="Shao J."/>
            <person name="Melnick R.L."/>
            <person name="Pereira G.A.G."/>
            <person name="Bailey B.A."/>
        </authorList>
    </citation>
    <scope>NUCLEOTIDE SEQUENCE [LARGE SCALE GENOMIC DNA]</scope>
    <source>
        <strain evidence="1 2">MCA 2997</strain>
    </source>
</reference>
<dbReference type="KEGG" id="mrr:Moror_15102"/>